<comment type="caution">
    <text evidence="1">The sequence shown here is derived from an EMBL/GenBank/DDBJ whole genome shotgun (WGS) entry which is preliminary data.</text>
</comment>
<sequence length="50" mass="5276">MAELPGFETALARLAEHRELDVYALSRAAAVPEAELAAVLDGARPSEALI</sequence>
<accession>A0ABP9S8Q6</accession>
<dbReference type="RefSeq" id="WP_345634094.1">
    <property type="nucleotide sequence ID" value="NZ_BAABJQ010000018.1"/>
</dbReference>
<reference evidence="2" key="1">
    <citation type="journal article" date="2019" name="Int. J. Syst. Evol. Microbiol.">
        <title>The Global Catalogue of Microorganisms (GCM) 10K type strain sequencing project: providing services to taxonomists for standard genome sequencing and annotation.</title>
        <authorList>
            <consortium name="The Broad Institute Genomics Platform"/>
            <consortium name="The Broad Institute Genome Sequencing Center for Infectious Disease"/>
            <person name="Wu L."/>
            <person name="Ma J."/>
        </authorList>
    </citation>
    <scope>NUCLEOTIDE SEQUENCE [LARGE SCALE GENOMIC DNA]</scope>
    <source>
        <strain evidence="2">JCM 18304</strain>
    </source>
</reference>
<protein>
    <submittedName>
        <fullName evidence="1">Uncharacterized protein</fullName>
    </submittedName>
</protein>
<evidence type="ECO:0000313" key="1">
    <source>
        <dbReference type="EMBL" id="GAA5192856.1"/>
    </source>
</evidence>
<dbReference type="EMBL" id="BAABJQ010000018">
    <property type="protein sequence ID" value="GAA5192856.1"/>
    <property type="molecule type" value="Genomic_DNA"/>
</dbReference>
<proteinExistence type="predicted"/>
<dbReference type="Proteomes" id="UP001501570">
    <property type="component" value="Unassembled WGS sequence"/>
</dbReference>
<gene>
    <name evidence="1" type="ORF">GCM10023322_53350</name>
</gene>
<name>A0ABP9S8Q6_9ACTN</name>
<keyword evidence="2" id="KW-1185">Reference proteome</keyword>
<evidence type="ECO:0000313" key="2">
    <source>
        <dbReference type="Proteomes" id="UP001501570"/>
    </source>
</evidence>
<organism evidence="1 2">
    <name type="scientific">Rugosimonospora acidiphila</name>
    <dbReference type="NCBI Taxonomy" id="556531"/>
    <lineage>
        <taxon>Bacteria</taxon>
        <taxon>Bacillati</taxon>
        <taxon>Actinomycetota</taxon>
        <taxon>Actinomycetes</taxon>
        <taxon>Micromonosporales</taxon>
        <taxon>Micromonosporaceae</taxon>
        <taxon>Rugosimonospora</taxon>
    </lineage>
</organism>